<feature type="transmembrane region" description="Helical" evidence="6">
    <location>
        <begin position="90"/>
        <end position="123"/>
    </location>
</feature>
<name>A0A482SYD7_9EURY</name>
<keyword evidence="2" id="KW-1003">Cell membrane</keyword>
<feature type="transmembrane region" description="Helical" evidence="6">
    <location>
        <begin position="183"/>
        <end position="204"/>
    </location>
</feature>
<protein>
    <submittedName>
        <fullName evidence="8">TVP38/TMEM64 family protein</fullName>
    </submittedName>
</protein>
<evidence type="ECO:0000256" key="4">
    <source>
        <dbReference type="ARBA" id="ARBA00022989"/>
    </source>
</evidence>
<accession>A0A482SYD7</accession>
<evidence type="ECO:0000313" key="8">
    <source>
        <dbReference type="EMBL" id="RYJ08604.1"/>
    </source>
</evidence>
<dbReference type="PANTHER" id="PTHR12677">
    <property type="entry name" value="GOLGI APPARATUS MEMBRANE PROTEIN TVP38-RELATED"/>
    <property type="match status" value="1"/>
</dbReference>
<evidence type="ECO:0000256" key="5">
    <source>
        <dbReference type="ARBA" id="ARBA00023136"/>
    </source>
</evidence>
<dbReference type="PANTHER" id="PTHR12677:SF59">
    <property type="entry name" value="GOLGI APPARATUS MEMBRANE PROTEIN TVP38-RELATED"/>
    <property type="match status" value="1"/>
</dbReference>
<evidence type="ECO:0000256" key="1">
    <source>
        <dbReference type="ARBA" id="ARBA00004651"/>
    </source>
</evidence>
<reference evidence="8 9" key="1">
    <citation type="submission" date="2018-12" db="EMBL/GenBank/DDBJ databases">
        <title>Genome analysis provides insights into bioremediation potentialities of Halogeometricum borinquense strain N11.</title>
        <authorList>
            <person name="Najjari A."/>
            <person name="Youssef N."/>
            <person name="Fhoula I."/>
            <person name="Ben Dhia O."/>
            <person name="Mahjoubi M."/>
            <person name="Ouzari H.I."/>
            <person name="Cherif A."/>
        </authorList>
    </citation>
    <scope>NUCLEOTIDE SEQUENCE [LARGE SCALE GENOMIC DNA]</scope>
    <source>
        <strain evidence="8 9">N11</strain>
    </source>
</reference>
<dbReference type="GO" id="GO:0005886">
    <property type="term" value="C:plasma membrane"/>
    <property type="evidence" value="ECO:0007669"/>
    <property type="project" value="UniProtKB-SubCell"/>
</dbReference>
<feature type="transmembrane region" description="Helical" evidence="6">
    <location>
        <begin position="27"/>
        <end position="45"/>
    </location>
</feature>
<feature type="transmembrane region" description="Helical" evidence="6">
    <location>
        <begin position="65"/>
        <end position="83"/>
    </location>
</feature>
<organism evidence="8 9">
    <name type="scientific">Halogeometricum borinquense</name>
    <dbReference type="NCBI Taxonomy" id="60847"/>
    <lineage>
        <taxon>Archaea</taxon>
        <taxon>Methanobacteriati</taxon>
        <taxon>Methanobacteriota</taxon>
        <taxon>Stenosarchaea group</taxon>
        <taxon>Halobacteria</taxon>
        <taxon>Halobacteriales</taxon>
        <taxon>Haloferacaceae</taxon>
        <taxon>Halogeometricum</taxon>
    </lineage>
</organism>
<dbReference type="Proteomes" id="UP000294028">
    <property type="component" value="Unassembled WGS sequence"/>
</dbReference>
<dbReference type="InterPro" id="IPR015414">
    <property type="entry name" value="TMEM64"/>
</dbReference>
<evidence type="ECO:0000256" key="2">
    <source>
        <dbReference type="ARBA" id="ARBA00022475"/>
    </source>
</evidence>
<feature type="domain" description="VTT" evidence="7">
    <location>
        <begin position="86"/>
        <end position="202"/>
    </location>
</feature>
<evidence type="ECO:0000259" key="7">
    <source>
        <dbReference type="Pfam" id="PF09335"/>
    </source>
</evidence>
<dbReference type="EMBL" id="RZHH01000003">
    <property type="protein sequence ID" value="RYJ08604.1"/>
    <property type="molecule type" value="Genomic_DNA"/>
</dbReference>
<proteinExistence type="predicted"/>
<feature type="transmembrane region" description="Helical" evidence="6">
    <location>
        <begin position="210"/>
        <end position="229"/>
    </location>
</feature>
<gene>
    <name evidence="8" type="ORF">ELS19_19105</name>
</gene>
<dbReference type="Pfam" id="PF09335">
    <property type="entry name" value="VTT_dom"/>
    <property type="match status" value="1"/>
</dbReference>
<evidence type="ECO:0000256" key="3">
    <source>
        <dbReference type="ARBA" id="ARBA00022692"/>
    </source>
</evidence>
<keyword evidence="4 6" id="KW-1133">Transmembrane helix</keyword>
<dbReference type="InterPro" id="IPR032816">
    <property type="entry name" value="VTT_dom"/>
</dbReference>
<keyword evidence="3 6" id="KW-0812">Transmembrane</keyword>
<feature type="transmembrane region" description="Helical" evidence="6">
    <location>
        <begin position="153"/>
        <end position="176"/>
    </location>
</feature>
<comment type="caution">
    <text evidence="8">The sequence shown here is derived from an EMBL/GenBank/DDBJ whole genome shotgun (WGS) entry which is preliminary data.</text>
</comment>
<keyword evidence="5 6" id="KW-0472">Membrane</keyword>
<dbReference type="AlphaFoldDB" id="A0A482SYD7"/>
<evidence type="ECO:0000256" key="6">
    <source>
        <dbReference type="SAM" id="Phobius"/>
    </source>
</evidence>
<comment type="subcellular location">
    <subcellularLocation>
        <location evidence="1">Cell membrane</location>
        <topology evidence="1">Multi-pass membrane protein</topology>
    </subcellularLocation>
</comment>
<dbReference type="RefSeq" id="WP_129786523.1">
    <property type="nucleotide sequence ID" value="NZ_RZHH01000003.1"/>
</dbReference>
<sequence>MENSIGRLRTQLEEIQVFASARRRRQFLVHLLVALVVLSIAVVLLRRHLEFLTNAAELRAFIQGYGFWAPLVLVILQSLQVVAAPIPGQILALVAGYLFGAWWGTVYNVIGITIGSTVAFWLARRFGRAYVERIVHEDVLAQFDSIDPTHARLTLFLFFLVPGLPDDILCFAGGLTKIPLWQLVALAIIGRTPAFFLTNVVGGLLGANQIAPALGLAALIIAASVLGFLNRDRLVRLFGGEP</sequence>
<evidence type="ECO:0000313" key="9">
    <source>
        <dbReference type="Proteomes" id="UP000294028"/>
    </source>
</evidence>